<dbReference type="InterPro" id="IPR012431">
    <property type="entry name" value="PDDEXK_10"/>
</dbReference>
<dbReference type="InterPro" id="IPR024271">
    <property type="entry name" value="DUF3782"/>
</dbReference>
<dbReference type="EMBL" id="JABVCQ010000014">
    <property type="protein sequence ID" value="MBB1126166.1"/>
    <property type="molecule type" value="Genomic_DNA"/>
</dbReference>
<sequence length="153" mass="17752">MVNQKRDNTEFKLLHEKSEKSNRRITAMGARWGIQSERSFRNALTGIFQRHFDVEVINYTGYDETGEVFGYPENIELDIIIKNGLLLICELKSSVDRAALYTFKRKALYYERQQQRTANRLLVISPMISERARQAANKLGIECYDDALDVAQI</sequence>
<keyword evidence="2" id="KW-1185">Reference proteome</keyword>
<dbReference type="RefSeq" id="WP_182583793.1">
    <property type="nucleotide sequence ID" value="NZ_JABVCQ010000014.1"/>
</dbReference>
<proteinExistence type="predicted"/>
<comment type="caution">
    <text evidence="1">The sequence shown here is derived from an EMBL/GenBank/DDBJ whole genome shotgun (WGS) entry which is preliminary data.</text>
</comment>
<dbReference type="Proteomes" id="UP000548632">
    <property type="component" value="Unassembled WGS sequence"/>
</dbReference>
<dbReference type="Pfam" id="PF07788">
    <property type="entry name" value="PDDEXK_10"/>
    <property type="match status" value="1"/>
</dbReference>
<dbReference type="Pfam" id="PF12644">
    <property type="entry name" value="DUF3782"/>
    <property type="match status" value="1"/>
</dbReference>
<gene>
    <name evidence="1" type="ORF">HUK38_07970</name>
</gene>
<dbReference type="PANTHER" id="PTHR34314:SF6">
    <property type="entry name" value="DUF3782 DOMAIN-CONTAINING PROTEIN"/>
    <property type="match status" value="1"/>
</dbReference>
<dbReference type="PANTHER" id="PTHR34314">
    <property type="entry name" value="CRENARCHAEAL PROTEIN, PUTATIVE-RELATED"/>
    <property type="match status" value="1"/>
</dbReference>
<name>A0A839HFN7_9GAMM</name>
<protein>
    <submittedName>
        <fullName evidence="1">DUF3782 domain-containing protein</fullName>
    </submittedName>
</protein>
<reference evidence="1 2" key="1">
    <citation type="journal article" date="2020" name="Arch. Microbiol.">
        <title>The genome sequence of the giant phototrophic gammaproteobacterium Thiospirillum jenense gives insight into its physiological properties and phylogenetic relationships.</title>
        <authorList>
            <person name="Imhoff J.F."/>
            <person name="Meyer T.E."/>
            <person name="Kyndt J.A."/>
        </authorList>
    </citation>
    <scope>NUCLEOTIDE SEQUENCE [LARGE SCALE GENOMIC DNA]</scope>
    <source>
        <strain evidence="1 2">DSM 216</strain>
    </source>
</reference>
<organism evidence="1 2">
    <name type="scientific">Thiospirillum jenense</name>
    <dbReference type="NCBI Taxonomy" id="1653858"/>
    <lineage>
        <taxon>Bacteria</taxon>
        <taxon>Pseudomonadati</taxon>
        <taxon>Pseudomonadota</taxon>
        <taxon>Gammaproteobacteria</taxon>
        <taxon>Chromatiales</taxon>
        <taxon>Chromatiaceae</taxon>
        <taxon>Thiospirillum</taxon>
    </lineage>
</organism>
<dbReference type="AlphaFoldDB" id="A0A839HFN7"/>
<evidence type="ECO:0000313" key="2">
    <source>
        <dbReference type="Proteomes" id="UP000548632"/>
    </source>
</evidence>
<evidence type="ECO:0000313" key="1">
    <source>
        <dbReference type="EMBL" id="MBB1126166.1"/>
    </source>
</evidence>
<accession>A0A839HFN7</accession>